<dbReference type="InterPro" id="IPR008042">
    <property type="entry name" value="Retrotrans_Pao"/>
</dbReference>
<gene>
    <name evidence="1" type="ORF">AVEN_228929_1</name>
</gene>
<organism evidence="1 2">
    <name type="scientific">Araneus ventricosus</name>
    <name type="common">Orbweaver spider</name>
    <name type="synonym">Epeira ventricosa</name>
    <dbReference type="NCBI Taxonomy" id="182803"/>
    <lineage>
        <taxon>Eukaryota</taxon>
        <taxon>Metazoa</taxon>
        <taxon>Ecdysozoa</taxon>
        <taxon>Arthropoda</taxon>
        <taxon>Chelicerata</taxon>
        <taxon>Arachnida</taxon>
        <taxon>Araneae</taxon>
        <taxon>Araneomorphae</taxon>
        <taxon>Entelegynae</taxon>
        <taxon>Araneoidea</taxon>
        <taxon>Araneidae</taxon>
        <taxon>Araneus</taxon>
    </lineage>
</organism>
<dbReference type="OrthoDB" id="6627333at2759"/>
<dbReference type="PANTHER" id="PTHR47331">
    <property type="entry name" value="PHD-TYPE DOMAIN-CONTAINING PROTEIN"/>
    <property type="match status" value="1"/>
</dbReference>
<reference evidence="1 2" key="1">
    <citation type="journal article" date="2019" name="Sci. Rep.">
        <title>Orb-weaving spider Araneus ventricosus genome elucidates the spidroin gene catalogue.</title>
        <authorList>
            <person name="Kono N."/>
            <person name="Nakamura H."/>
            <person name="Ohtoshi R."/>
            <person name="Moran D.A.P."/>
            <person name="Shinohara A."/>
            <person name="Yoshida Y."/>
            <person name="Fujiwara M."/>
            <person name="Mori M."/>
            <person name="Tomita M."/>
            <person name="Arakawa K."/>
        </authorList>
    </citation>
    <scope>NUCLEOTIDE SEQUENCE [LARGE SCALE GENOMIC DNA]</scope>
</reference>
<name>A0A4Y2HAU2_ARAVE</name>
<dbReference type="PANTHER" id="PTHR47331:SF1">
    <property type="entry name" value="GAG-LIKE PROTEIN"/>
    <property type="match status" value="1"/>
</dbReference>
<evidence type="ECO:0000313" key="2">
    <source>
        <dbReference type="Proteomes" id="UP000499080"/>
    </source>
</evidence>
<accession>A0A4Y2HAU2</accession>
<sequence length="154" mass="17303">MCAIITNLLTIDLHCFCDASDKAYGAVLYLCSINESGEVQTSILCRKSKVCPIKAATSPRLELLASLLLDRLASMVIYIIQVPINHIYMWTDSTIALAWIKTPHEKLKTYVPNRVKTINTLCPNYDWRHVNSADLISRGTSAIHLVNNSLWFHG</sequence>
<evidence type="ECO:0000313" key="1">
    <source>
        <dbReference type="EMBL" id="GBM62398.1"/>
    </source>
</evidence>
<protein>
    <recommendedName>
        <fullName evidence="3">RNase H type-1 domain-containing protein</fullName>
    </recommendedName>
</protein>
<proteinExistence type="predicted"/>
<comment type="caution">
    <text evidence="1">The sequence shown here is derived from an EMBL/GenBank/DDBJ whole genome shotgun (WGS) entry which is preliminary data.</text>
</comment>
<dbReference type="EMBL" id="BGPR01001814">
    <property type="protein sequence ID" value="GBM62398.1"/>
    <property type="molecule type" value="Genomic_DNA"/>
</dbReference>
<keyword evidence="2" id="KW-1185">Reference proteome</keyword>
<dbReference type="AlphaFoldDB" id="A0A4Y2HAU2"/>
<dbReference type="Proteomes" id="UP000499080">
    <property type="component" value="Unassembled WGS sequence"/>
</dbReference>
<evidence type="ECO:0008006" key="3">
    <source>
        <dbReference type="Google" id="ProtNLM"/>
    </source>
</evidence>
<dbReference type="Pfam" id="PF05380">
    <property type="entry name" value="Peptidase_A17"/>
    <property type="match status" value="1"/>
</dbReference>